<keyword evidence="2" id="KW-0964">Secreted</keyword>
<keyword evidence="4" id="KW-0732">Signal</keyword>
<evidence type="ECO:0000256" key="1">
    <source>
        <dbReference type="ARBA" id="ARBA00004613"/>
    </source>
</evidence>
<evidence type="ECO:0000256" key="3">
    <source>
        <dbReference type="ARBA" id="ARBA00022651"/>
    </source>
</evidence>
<dbReference type="GO" id="GO:0045493">
    <property type="term" value="P:xylan catabolic process"/>
    <property type="evidence" value="ECO:0007669"/>
    <property type="project" value="UniProtKB-KW"/>
</dbReference>
<dbReference type="SUPFAM" id="SSF53474">
    <property type="entry name" value="alpha/beta-Hydrolases"/>
    <property type="match status" value="1"/>
</dbReference>
<keyword evidence="6" id="KW-0119">Carbohydrate metabolism</keyword>
<sequence length="324" mass="35420">MNRRIFTMILLACCFGCSNDDNNFEAEQNMEPKDFPERIDGSLEHQGNQREFILHIPQGYDGTEETPLVMVLHGGSGNAESVQGFTQMNPVSDQNGFLVVYPQGFGPASPGYSWADGRATSATEMEVDDVGFIEKLVSELRSEYNVDSKKIYVCGFSNGGFMTQKLACELPDTFAGVGTLAATIGLDVLQNCSNAQSIPTIFMLGDADAFVPYDGGTVANNPTPVEGIETLVDYWVENNACATNEPALKLPNTDTTDNSTVTLFKYTDCDCNADVSFYRINGGEHTWSGVENVSYEEVAGETNEDINASSVLWSFFSQYELCLE</sequence>
<comment type="caution">
    <text evidence="8">The sequence shown here is derived from an EMBL/GenBank/DDBJ whole genome shotgun (WGS) entry which is preliminary data.</text>
</comment>
<evidence type="ECO:0000313" key="8">
    <source>
        <dbReference type="EMBL" id="NAY93405.1"/>
    </source>
</evidence>
<accession>A0A964TED4</accession>
<gene>
    <name evidence="8" type="ORF">GTQ34_15955</name>
</gene>
<dbReference type="PANTHER" id="PTHR38050:SF2">
    <property type="entry name" value="FERULOYL ESTERASE C-RELATED"/>
    <property type="match status" value="1"/>
</dbReference>
<comment type="subcellular location">
    <subcellularLocation>
        <location evidence="1">Secreted</location>
    </subcellularLocation>
</comment>
<keyword evidence="3" id="KW-0858">Xylan degradation</keyword>
<dbReference type="Gene3D" id="3.40.50.1820">
    <property type="entry name" value="alpha/beta hydrolase"/>
    <property type="match status" value="1"/>
</dbReference>
<protein>
    <submittedName>
        <fullName evidence="8">Prolyl oligopeptidase family serine peptidase</fullName>
    </submittedName>
</protein>
<proteinExistence type="predicted"/>
<keyword evidence="5" id="KW-0378">Hydrolase</keyword>
<reference evidence="8" key="1">
    <citation type="submission" date="2020-01" db="EMBL/GenBank/DDBJ databases">
        <title>Muricauda ochracea sp. nov., isolated from a tidal flat of Garorim bay in Korea.</title>
        <authorList>
            <person name="Kim D."/>
            <person name="Yoo Y."/>
            <person name="Kim J.-J."/>
        </authorList>
    </citation>
    <scope>NUCLEOTIDE SEQUENCE</scope>
    <source>
        <strain evidence="8">JGD-17</strain>
    </source>
</reference>
<dbReference type="Proteomes" id="UP000667650">
    <property type="component" value="Unassembled WGS sequence"/>
</dbReference>
<dbReference type="PANTHER" id="PTHR38050">
    <property type="match status" value="1"/>
</dbReference>
<dbReference type="InterPro" id="IPR029058">
    <property type="entry name" value="AB_hydrolase_fold"/>
</dbReference>
<dbReference type="InterPro" id="IPR043595">
    <property type="entry name" value="FaeB/C/D"/>
</dbReference>
<evidence type="ECO:0000256" key="2">
    <source>
        <dbReference type="ARBA" id="ARBA00022525"/>
    </source>
</evidence>
<dbReference type="RefSeq" id="WP_166524815.1">
    <property type="nucleotide sequence ID" value="NZ_JAAABI010000009.1"/>
</dbReference>
<evidence type="ECO:0000256" key="6">
    <source>
        <dbReference type="ARBA" id="ARBA00023277"/>
    </source>
</evidence>
<dbReference type="GO" id="GO:0005576">
    <property type="term" value="C:extracellular region"/>
    <property type="evidence" value="ECO:0007669"/>
    <property type="project" value="UniProtKB-SubCell"/>
</dbReference>
<dbReference type="Pfam" id="PF10503">
    <property type="entry name" value="Esterase_PHB"/>
    <property type="match status" value="1"/>
</dbReference>
<evidence type="ECO:0000256" key="4">
    <source>
        <dbReference type="ARBA" id="ARBA00022729"/>
    </source>
</evidence>
<keyword evidence="7" id="KW-0624">Polysaccharide degradation</keyword>
<dbReference type="GO" id="GO:0030600">
    <property type="term" value="F:feruloyl esterase activity"/>
    <property type="evidence" value="ECO:0007669"/>
    <property type="project" value="InterPro"/>
</dbReference>
<evidence type="ECO:0000313" key="9">
    <source>
        <dbReference type="Proteomes" id="UP000667650"/>
    </source>
</evidence>
<organism evidence="8 9">
    <name type="scientific">Flagellimonas ochracea</name>
    <dbReference type="NCBI Taxonomy" id="2696472"/>
    <lineage>
        <taxon>Bacteria</taxon>
        <taxon>Pseudomonadati</taxon>
        <taxon>Bacteroidota</taxon>
        <taxon>Flavobacteriia</taxon>
        <taxon>Flavobacteriales</taxon>
        <taxon>Flavobacteriaceae</taxon>
        <taxon>Flagellimonas</taxon>
    </lineage>
</organism>
<evidence type="ECO:0000256" key="7">
    <source>
        <dbReference type="ARBA" id="ARBA00023326"/>
    </source>
</evidence>
<dbReference type="EMBL" id="JAAABI010000009">
    <property type="protein sequence ID" value="NAY93405.1"/>
    <property type="molecule type" value="Genomic_DNA"/>
</dbReference>
<keyword evidence="9" id="KW-1185">Reference proteome</keyword>
<dbReference type="AlphaFoldDB" id="A0A964TED4"/>
<evidence type="ECO:0000256" key="5">
    <source>
        <dbReference type="ARBA" id="ARBA00022801"/>
    </source>
</evidence>
<dbReference type="InterPro" id="IPR010126">
    <property type="entry name" value="Esterase_phb"/>
</dbReference>
<name>A0A964TED4_9FLAO</name>